<comment type="subunit">
    <text evidence="7">Homodimer.</text>
</comment>
<feature type="binding site" evidence="7">
    <location>
        <begin position="240"/>
        <end position="243"/>
    </location>
    <ligand>
        <name>ATP</name>
        <dbReference type="ChEBI" id="CHEBI:30616"/>
    </ligand>
</feature>
<feature type="binding site" evidence="7">
    <location>
        <begin position="205"/>
        <end position="210"/>
    </location>
    <ligand>
        <name>ATP</name>
        <dbReference type="ChEBI" id="CHEBI:30616"/>
    </ligand>
</feature>
<reference evidence="11" key="1">
    <citation type="journal article" date="2019" name="Int. J. Syst. Evol. Microbiol.">
        <title>The Global Catalogue of Microorganisms (GCM) 10K type strain sequencing project: providing services to taxonomists for standard genome sequencing and annotation.</title>
        <authorList>
            <consortium name="The Broad Institute Genomics Platform"/>
            <consortium name="The Broad Institute Genome Sequencing Center for Infectious Disease"/>
            <person name="Wu L."/>
            <person name="Ma J."/>
        </authorList>
    </citation>
    <scope>NUCLEOTIDE SEQUENCE [LARGE SCALE GENOMIC DNA]</scope>
    <source>
        <strain evidence="11">JCM 17688</strain>
    </source>
</reference>
<feature type="region of interest" description="Disordered" evidence="8">
    <location>
        <begin position="484"/>
        <end position="587"/>
    </location>
</feature>
<evidence type="ECO:0000256" key="2">
    <source>
        <dbReference type="ARBA" id="ARBA00022723"/>
    </source>
</evidence>
<organism evidence="10 11">
    <name type="scientific">Tsukamurella soli</name>
    <dbReference type="NCBI Taxonomy" id="644556"/>
    <lineage>
        <taxon>Bacteria</taxon>
        <taxon>Bacillati</taxon>
        <taxon>Actinomycetota</taxon>
        <taxon>Actinomycetes</taxon>
        <taxon>Mycobacteriales</taxon>
        <taxon>Tsukamurellaceae</taxon>
        <taxon>Tsukamurella</taxon>
    </lineage>
</organism>
<comment type="caution">
    <text evidence="10">The sequence shown here is derived from an EMBL/GenBank/DDBJ whole genome shotgun (WGS) entry which is preliminary data.</text>
</comment>
<feature type="compositionally biased region" description="Low complexity" evidence="8">
    <location>
        <begin position="509"/>
        <end position="529"/>
    </location>
</feature>
<keyword evidence="1 7" id="KW-0436">Ligase</keyword>
<feature type="domain" description="ATP-grasp" evidence="9">
    <location>
        <begin position="164"/>
        <end position="364"/>
    </location>
</feature>
<dbReference type="Pfam" id="PF22660">
    <property type="entry name" value="RS_preATP-grasp-like"/>
    <property type="match status" value="1"/>
</dbReference>
<evidence type="ECO:0000256" key="1">
    <source>
        <dbReference type="ARBA" id="ARBA00022598"/>
    </source>
</evidence>
<feature type="binding site" evidence="7">
    <location>
        <position position="126"/>
    </location>
    <ligand>
        <name>N(1)-(5-phospho-beta-D-ribosyl)glycinamide</name>
        <dbReference type="ChEBI" id="CHEBI:143788"/>
    </ligand>
</feature>
<comment type="similarity">
    <text evidence="7">Belongs to the PurK/PurT family.</text>
</comment>
<protein>
    <recommendedName>
        <fullName evidence="7">Formate-dependent phosphoribosylglycinamide formyltransferase</fullName>
        <ecNumber evidence="7">6.3.1.21</ecNumber>
    </recommendedName>
    <alternativeName>
        <fullName evidence="7">5'-phosphoribosylglycinamide transformylase 2</fullName>
    </alternativeName>
    <alternativeName>
        <fullName evidence="7">Formate-dependent GAR transformylase</fullName>
    </alternativeName>
    <alternativeName>
        <fullName evidence="7">GAR transformylase 2</fullName>
        <shortName evidence="7">GART 2</shortName>
    </alternativeName>
    <alternativeName>
        <fullName evidence="7">Non-folate glycinamide ribonucleotide transformylase</fullName>
    </alternativeName>
    <alternativeName>
        <fullName evidence="7">Phosphoribosylglycinamide formyltransferase 2</fullName>
    </alternativeName>
</protein>
<evidence type="ECO:0000256" key="4">
    <source>
        <dbReference type="ARBA" id="ARBA00022755"/>
    </source>
</evidence>
<dbReference type="NCBIfam" id="NF006766">
    <property type="entry name" value="PRK09288.1"/>
    <property type="match status" value="1"/>
</dbReference>
<feature type="region of interest" description="Disordered" evidence="8">
    <location>
        <begin position="450"/>
        <end position="469"/>
    </location>
</feature>
<dbReference type="SUPFAM" id="SSF51246">
    <property type="entry name" value="Rudiment single hybrid motif"/>
    <property type="match status" value="1"/>
</dbReference>
<dbReference type="Gene3D" id="3.40.50.20">
    <property type="match status" value="1"/>
</dbReference>
<keyword evidence="6 7" id="KW-0460">Magnesium</keyword>
<evidence type="ECO:0000256" key="7">
    <source>
        <dbReference type="HAMAP-Rule" id="MF_01643"/>
    </source>
</evidence>
<dbReference type="InterPro" id="IPR048740">
    <property type="entry name" value="PurT_C"/>
</dbReference>
<dbReference type="InterPro" id="IPR054350">
    <property type="entry name" value="PurT/PurK_preATP-grasp"/>
</dbReference>
<dbReference type="InterPro" id="IPR016185">
    <property type="entry name" value="PreATP-grasp_dom_sf"/>
</dbReference>
<feature type="compositionally biased region" description="Pro residues" evidence="8">
    <location>
        <begin position="491"/>
        <end position="503"/>
    </location>
</feature>
<evidence type="ECO:0000313" key="10">
    <source>
        <dbReference type="EMBL" id="GAA4399279.1"/>
    </source>
</evidence>
<evidence type="ECO:0000259" key="9">
    <source>
        <dbReference type="PROSITE" id="PS50975"/>
    </source>
</evidence>
<dbReference type="InterPro" id="IPR011054">
    <property type="entry name" value="Rudment_hybrid_motif"/>
</dbReference>
<dbReference type="Gene3D" id="3.30.1490.20">
    <property type="entry name" value="ATP-grasp fold, A domain"/>
    <property type="match status" value="1"/>
</dbReference>
<evidence type="ECO:0000256" key="6">
    <source>
        <dbReference type="ARBA" id="ARBA00022842"/>
    </source>
</evidence>
<keyword evidence="3 7" id="KW-0547">Nucleotide-binding</keyword>
<dbReference type="InterPro" id="IPR011761">
    <property type="entry name" value="ATP-grasp"/>
</dbReference>
<feature type="compositionally biased region" description="Low complexity" evidence="8">
    <location>
        <begin position="450"/>
        <end position="465"/>
    </location>
</feature>
<evidence type="ECO:0000313" key="11">
    <source>
        <dbReference type="Proteomes" id="UP001500635"/>
    </source>
</evidence>
<keyword evidence="2 7" id="KW-0479">Metal-binding</keyword>
<feature type="binding site" evidence="7">
    <location>
        <begin position="418"/>
        <end position="419"/>
    </location>
    <ligand>
        <name>N(1)-(5-phospho-beta-D-ribosyl)glycinamide</name>
        <dbReference type="ChEBI" id="CHEBI:143788"/>
    </ligand>
</feature>
<comment type="pathway">
    <text evidence="7">Purine metabolism; IMP biosynthesis via de novo pathway; N(2)-formyl-N(1)-(5-phospho-D-ribosyl)glycinamide from N(1)-(5-phospho-D-ribosyl)glycinamide (formate route): step 1/1.</text>
</comment>
<dbReference type="Proteomes" id="UP001500635">
    <property type="component" value="Unassembled WGS sequence"/>
</dbReference>
<keyword evidence="11" id="KW-1185">Reference proteome</keyword>
<dbReference type="InterPro" id="IPR013815">
    <property type="entry name" value="ATP_grasp_subdomain_1"/>
</dbReference>
<evidence type="ECO:0000256" key="5">
    <source>
        <dbReference type="ARBA" id="ARBA00022840"/>
    </source>
</evidence>
<dbReference type="SUPFAM" id="SSF52440">
    <property type="entry name" value="PreATP-grasp domain"/>
    <property type="match status" value="1"/>
</dbReference>
<feature type="binding site" evidence="7">
    <location>
        <position position="200"/>
    </location>
    <ligand>
        <name>ATP</name>
        <dbReference type="ChEBI" id="CHEBI:30616"/>
    </ligand>
</feature>
<dbReference type="Pfam" id="PF02222">
    <property type="entry name" value="ATP-grasp"/>
    <property type="match status" value="1"/>
</dbReference>
<proteinExistence type="inferred from homology"/>
<keyword evidence="5 7" id="KW-0067">ATP-binding</keyword>
<dbReference type="Gene3D" id="3.30.470.20">
    <property type="entry name" value="ATP-grasp fold, B domain"/>
    <property type="match status" value="1"/>
</dbReference>
<feature type="binding site" evidence="7">
    <location>
        <begin position="66"/>
        <end position="67"/>
    </location>
    <ligand>
        <name>N(1)-(5-phospho-beta-D-ribosyl)glycinamide</name>
        <dbReference type="ChEBI" id="CHEBI:143788"/>
    </ligand>
</feature>
<feature type="binding site" evidence="7">
    <location>
        <position position="248"/>
    </location>
    <ligand>
        <name>ATP</name>
        <dbReference type="ChEBI" id="CHEBI:30616"/>
    </ligand>
</feature>
<dbReference type="HAMAP" id="MF_01643">
    <property type="entry name" value="PurT"/>
    <property type="match status" value="1"/>
</dbReference>
<dbReference type="InterPro" id="IPR005862">
    <property type="entry name" value="PurT"/>
</dbReference>
<dbReference type="SUPFAM" id="SSF56059">
    <property type="entry name" value="Glutathione synthetase ATP-binding domain-like"/>
    <property type="match status" value="1"/>
</dbReference>
<keyword evidence="4 7" id="KW-0658">Purine biosynthesis</keyword>
<dbReference type="InterPro" id="IPR003135">
    <property type="entry name" value="ATP-grasp_carboxylate-amine"/>
</dbReference>
<feature type="binding site" evidence="7">
    <location>
        <position position="159"/>
    </location>
    <ligand>
        <name>ATP</name>
        <dbReference type="ChEBI" id="CHEBI:30616"/>
    </ligand>
</feature>
<feature type="binding site" evidence="7">
    <location>
        <position position="335"/>
    </location>
    <ligand>
        <name>Mg(2+)</name>
        <dbReference type="ChEBI" id="CHEBI:18420"/>
    </ligand>
</feature>
<gene>
    <name evidence="7" type="primary">purT</name>
    <name evidence="10" type="ORF">GCM10023147_36420</name>
</gene>
<dbReference type="EC" id="6.3.1.21" evidence="7"/>
<feature type="compositionally biased region" description="Pro residues" evidence="8">
    <location>
        <begin position="530"/>
        <end position="544"/>
    </location>
</feature>
<dbReference type="PROSITE" id="PS50975">
    <property type="entry name" value="ATP_GRASP"/>
    <property type="match status" value="1"/>
</dbReference>
<sequence>MLSSNSIALSLNRARIPHECLRTAQPVAEFAMMERMTNLPSGIGSPRIGTALTPGATRVLLLGAGELGKEVIIAFQRLGVETIAVDRYENAPGMQVAHRSHVIDMTDPAAVRAVIDAERPDLVIPEIEAIATDALVEVEAAGDVEVIPTARAVALTMDREGIRRLASEELGLPTSPYRFASSADELAAAAHDIGFPCVVKPLMSSSGKGQTVVRAPDETQAAWDAAASGARVSGGRVIVEGFVDFDYEITLLTVRVWDPERGRVVTRFCEPIGHRQSGGDYVESWQPQPMSQNAYDAATSVAGRIATALGDGGSGGRGVFGVELFVKGDDVYFSEVSPRPHDTGLVTLGSQRLSEFELHARAVLGLPVDTSLMSPAASAVIYGGIDSDSAAFDGVADALTVPESEIRLFGKPKAYAKRRMGVAVATADTIDVARRNAAEAASRVRVVDSSAPAVEAAPETAAVSVQRPAPVADDGVTRAIQVPAQGGQARPPLPSQQPPPPSGRGPGPQGQVPPGAGLAGLAQASSVPARPVPMQPAPRPPLNPQSPQQDPLAESGGSGGDEAYDHNPPTALGLAPQRPVRPTRPIE</sequence>
<name>A0ABP8K1T7_9ACTN</name>
<dbReference type="Pfam" id="PF21244">
    <property type="entry name" value="PurT_C"/>
    <property type="match status" value="1"/>
</dbReference>
<dbReference type="PANTHER" id="PTHR43055:SF1">
    <property type="entry name" value="FORMATE-DEPENDENT PHOSPHORIBOSYLGLYCINAMIDE FORMYLTRANSFERASE"/>
    <property type="match status" value="1"/>
</dbReference>
<dbReference type="PANTHER" id="PTHR43055">
    <property type="entry name" value="FORMATE-DEPENDENT PHOSPHORIBOSYLGLYCINAMIDE FORMYLTRANSFERASE"/>
    <property type="match status" value="1"/>
</dbReference>
<feature type="binding site" evidence="7">
    <location>
        <position position="342"/>
    </location>
    <ligand>
        <name>N(1)-(5-phospho-beta-D-ribosyl)glycinamide</name>
        <dbReference type="ChEBI" id="CHEBI:143788"/>
    </ligand>
</feature>
<feature type="binding site" evidence="7">
    <location>
        <position position="411"/>
    </location>
    <ligand>
        <name>N(1)-(5-phospho-beta-D-ribosyl)glycinamide</name>
        <dbReference type="ChEBI" id="CHEBI:143788"/>
    </ligand>
</feature>
<comment type="catalytic activity">
    <reaction evidence="7">
        <text>N(1)-(5-phospho-beta-D-ribosyl)glycinamide + formate + ATP = N(2)-formyl-N(1)-(5-phospho-beta-D-ribosyl)glycinamide + ADP + phosphate + H(+)</text>
        <dbReference type="Rhea" id="RHEA:24829"/>
        <dbReference type="ChEBI" id="CHEBI:15378"/>
        <dbReference type="ChEBI" id="CHEBI:15740"/>
        <dbReference type="ChEBI" id="CHEBI:30616"/>
        <dbReference type="ChEBI" id="CHEBI:43474"/>
        <dbReference type="ChEBI" id="CHEBI:143788"/>
        <dbReference type="ChEBI" id="CHEBI:147286"/>
        <dbReference type="ChEBI" id="CHEBI:456216"/>
        <dbReference type="EC" id="6.3.1.21"/>
    </reaction>
</comment>
<evidence type="ECO:0000256" key="3">
    <source>
        <dbReference type="ARBA" id="ARBA00022741"/>
    </source>
</evidence>
<feature type="binding site" evidence="7">
    <location>
        <position position="323"/>
    </location>
    <ligand>
        <name>Mg(2+)</name>
        <dbReference type="ChEBI" id="CHEBI:18420"/>
    </ligand>
</feature>
<dbReference type="EMBL" id="BAABFR010000068">
    <property type="protein sequence ID" value="GAA4399279.1"/>
    <property type="molecule type" value="Genomic_DNA"/>
</dbReference>
<accession>A0ABP8K1T7</accession>
<evidence type="ECO:0000256" key="8">
    <source>
        <dbReference type="SAM" id="MobiDB-lite"/>
    </source>
</evidence>
<comment type="function">
    <text evidence="7">Involved in the de novo purine biosynthesis. Catalyzes the transfer of formate to 5-phospho-ribosyl-glycinamide (GAR), producing 5-phospho-ribosyl-N-formylglycinamide (FGAR). Formate is provided by PurU via hydrolysis of 10-formyl-tetrahydrofolate.</text>
</comment>
<dbReference type="NCBIfam" id="TIGR01142">
    <property type="entry name" value="purT"/>
    <property type="match status" value="1"/>
</dbReference>